<dbReference type="SUPFAM" id="SSF47384">
    <property type="entry name" value="Homodimeric domain of signal transducing histidine kinase"/>
    <property type="match status" value="1"/>
</dbReference>
<comment type="catalytic activity">
    <reaction evidence="1">
        <text>ATP + protein L-histidine = ADP + protein N-phospho-L-histidine.</text>
        <dbReference type="EC" id="2.7.13.3"/>
    </reaction>
</comment>
<dbReference type="RefSeq" id="WP_249300531.1">
    <property type="nucleotide sequence ID" value="NZ_JACRSP010000003.1"/>
</dbReference>
<dbReference type="InterPro" id="IPR003594">
    <property type="entry name" value="HATPase_dom"/>
</dbReference>
<gene>
    <name evidence="7" type="ORF">H8695_08360</name>
</gene>
<keyword evidence="3" id="KW-0597">Phosphoprotein</keyword>
<proteinExistence type="predicted"/>
<dbReference type="PRINTS" id="PR00344">
    <property type="entry name" value="BCTRLSENSOR"/>
</dbReference>
<feature type="domain" description="Histidine kinase" evidence="6">
    <location>
        <begin position="120"/>
        <end position="333"/>
    </location>
</feature>
<dbReference type="SMART" id="SM00387">
    <property type="entry name" value="HATPase_c"/>
    <property type="match status" value="1"/>
</dbReference>
<reference evidence="7" key="1">
    <citation type="submission" date="2020-08" db="EMBL/GenBank/DDBJ databases">
        <title>Genome public.</title>
        <authorList>
            <person name="Liu C."/>
            <person name="Sun Q."/>
        </authorList>
    </citation>
    <scope>NUCLEOTIDE SEQUENCE</scope>
    <source>
        <strain evidence="7">BX7</strain>
    </source>
</reference>
<organism evidence="7 8">
    <name type="scientific">Feifania hominis</name>
    <dbReference type="NCBI Taxonomy" id="2763660"/>
    <lineage>
        <taxon>Bacteria</taxon>
        <taxon>Bacillati</taxon>
        <taxon>Bacillota</taxon>
        <taxon>Clostridia</taxon>
        <taxon>Eubacteriales</taxon>
        <taxon>Feifaniaceae</taxon>
        <taxon>Feifania</taxon>
    </lineage>
</organism>
<dbReference type="InterPro" id="IPR004358">
    <property type="entry name" value="Sig_transdc_His_kin-like_C"/>
</dbReference>
<dbReference type="EC" id="2.7.13.3" evidence="2"/>
<dbReference type="InterPro" id="IPR003661">
    <property type="entry name" value="HisK_dim/P_dom"/>
</dbReference>
<dbReference type="Pfam" id="PF02518">
    <property type="entry name" value="HATPase_c"/>
    <property type="match status" value="1"/>
</dbReference>
<dbReference type="InterPro" id="IPR005467">
    <property type="entry name" value="His_kinase_dom"/>
</dbReference>
<dbReference type="Gene3D" id="3.30.565.10">
    <property type="entry name" value="Histidine kinase-like ATPase, C-terminal domain"/>
    <property type="match status" value="1"/>
</dbReference>
<dbReference type="SMART" id="SM00388">
    <property type="entry name" value="HisKA"/>
    <property type="match status" value="1"/>
</dbReference>
<keyword evidence="4 7" id="KW-0418">Kinase</keyword>
<dbReference type="InterPro" id="IPR036097">
    <property type="entry name" value="HisK_dim/P_sf"/>
</dbReference>
<dbReference type="EMBL" id="JACRSP010000003">
    <property type="protein sequence ID" value="MBC8536695.1"/>
    <property type="molecule type" value="Genomic_DNA"/>
</dbReference>
<dbReference type="AlphaFoldDB" id="A0A926DCZ8"/>
<evidence type="ECO:0000256" key="5">
    <source>
        <dbReference type="ARBA" id="ARBA00023012"/>
    </source>
</evidence>
<evidence type="ECO:0000256" key="1">
    <source>
        <dbReference type="ARBA" id="ARBA00000085"/>
    </source>
</evidence>
<evidence type="ECO:0000256" key="3">
    <source>
        <dbReference type="ARBA" id="ARBA00022553"/>
    </source>
</evidence>
<dbReference type="PANTHER" id="PTHR43547">
    <property type="entry name" value="TWO-COMPONENT HISTIDINE KINASE"/>
    <property type="match status" value="1"/>
</dbReference>
<keyword evidence="8" id="KW-1185">Reference proteome</keyword>
<dbReference type="CDD" id="cd00082">
    <property type="entry name" value="HisKA"/>
    <property type="match status" value="1"/>
</dbReference>
<dbReference type="Proteomes" id="UP000620366">
    <property type="component" value="Unassembled WGS sequence"/>
</dbReference>
<dbReference type="GO" id="GO:0000155">
    <property type="term" value="F:phosphorelay sensor kinase activity"/>
    <property type="evidence" value="ECO:0007669"/>
    <property type="project" value="InterPro"/>
</dbReference>
<name>A0A926DCZ8_9FIRM</name>
<keyword evidence="5" id="KW-0902">Two-component regulatory system</keyword>
<evidence type="ECO:0000256" key="2">
    <source>
        <dbReference type="ARBA" id="ARBA00012438"/>
    </source>
</evidence>
<accession>A0A926DCZ8</accession>
<dbReference type="Gene3D" id="1.10.287.130">
    <property type="match status" value="1"/>
</dbReference>
<sequence>MENGRKLERAAQWAAEIYGPSDTPAVVMAADTRIFYCTDAARRLLGTAEGSLEELLPSMMWPQVRRRLEECAPVSLRVQAPQGDTLTLSAVPIPDGEACCGALCLLCSRQRPFEDPAFSAAVHDLKSPLAILRSTLFLLRRKCALGDEAAGYLDMIERNADRAMAVVSNLSAESGGGDHGFQLNTRQIDLSGSLETLFADVSAACAARDIRVESRVEPGLTVQADWPLLERAVMNLVSNAVKFCRGSIRLTAFGGEDEVFLEVADDGEGMDEATRRSLFVPYAHGEDRSDARTGSGLGLFIAKSVVEQHRGRIEVESSPGGGTRFVIALRRCPALLTLAAPATMLRRRDGLDAAVRDALWRRGEYLQQRRSRHTHAPD</sequence>
<evidence type="ECO:0000256" key="4">
    <source>
        <dbReference type="ARBA" id="ARBA00022777"/>
    </source>
</evidence>
<evidence type="ECO:0000313" key="7">
    <source>
        <dbReference type="EMBL" id="MBC8536695.1"/>
    </source>
</evidence>
<comment type="caution">
    <text evidence="7">The sequence shown here is derived from an EMBL/GenBank/DDBJ whole genome shotgun (WGS) entry which is preliminary data.</text>
</comment>
<dbReference type="Pfam" id="PF00512">
    <property type="entry name" value="HisKA"/>
    <property type="match status" value="1"/>
</dbReference>
<dbReference type="PANTHER" id="PTHR43547:SF2">
    <property type="entry name" value="HYBRID SIGNAL TRANSDUCTION HISTIDINE KINASE C"/>
    <property type="match status" value="1"/>
</dbReference>
<evidence type="ECO:0000259" key="6">
    <source>
        <dbReference type="PROSITE" id="PS50109"/>
    </source>
</evidence>
<evidence type="ECO:0000313" key="8">
    <source>
        <dbReference type="Proteomes" id="UP000620366"/>
    </source>
</evidence>
<keyword evidence="4 7" id="KW-0808">Transferase</keyword>
<dbReference type="SUPFAM" id="SSF55874">
    <property type="entry name" value="ATPase domain of HSP90 chaperone/DNA topoisomerase II/histidine kinase"/>
    <property type="match status" value="1"/>
</dbReference>
<dbReference type="PROSITE" id="PS50109">
    <property type="entry name" value="HIS_KIN"/>
    <property type="match status" value="1"/>
</dbReference>
<dbReference type="InterPro" id="IPR036890">
    <property type="entry name" value="HATPase_C_sf"/>
</dbReference>
<protein>
    <recommendedName>
        <fullName evidence="2">histidine kinase</fullName>
        <ecNumber evidence="2">2.7.13.3</ecNumber>
    </recommendedName>
</protein>